<keyword evidence="5" id="KW-0326">Glycosidase</keyword>
<evidence type="ECO:0000256" key="6">
    <source>
        <dbReference type="ARBA" id="ARBA00023326"/>
    </source>
</evidence>
<evidence type="ECO:0000259" key="11">
    <source>
        <dbReference type="PROSITE" id="PS50853"/>
    </source>
</evidence>
<dbReference type="InterPro" id="IPR003961">
    <property type="entry name" value="FN3_dom"/>
</dbReference>
<dbReference type="Gene3D" id="3.30.70.80">
    <property type="entry name" value="Peptidase S8 propeptide/proteinase inhibitor I9"/>
    <property type="match status" value="1"/>
</dbReference>
<accession>A0A060JPG6</accession>
<dbReference type="InterPro" id="IPR036852">
    <property type="entry name" value="Peptidase_S8/S53_dom_sf"/>
</dbReference>
<dbReference type="InterPro" id="IPR023827">
    <property type="entry name" value="Peptidase_S8_Asp-AS"/>
</dbReference>
<dbReference type="PROSITE" id="PS00136">
    <property type="entry name" value="SUBTILASE_ASP"/>
    <property type="match status" value="1"/>
</dbReference>
<feature type="signal peptide" evidence="10">
    <location>
        <begin position="1"/>
        <end position="27"/>
    </location>
</feature>
<dbReference type="InterPro" id="IPR036116">
    <property type="entry name" value="FN3_sf"/>
</dbReference>
<evidence type="ECO:0000256" key="7">
    <source>
        <dbReference type="PROSITE-ProRule" id="PRU01240"/>
    </source>
</evidence>
<evidence type="ECO:0000256" key="10">
    <source>
        <dbReference type="SAM" id="SignalP"/>
    </source>
</evidence>
<keyword evidence="6" id="KW-0119">Carbohydrate metabolism</keyword>
<dbReference type="SUPFAM" id="SSF49265">
    <property type="entry name" value="Fibronectin type III"/>
    <property type="match status" value="1"/>
</dbReference>
<keyword evidence="13" id="KW-1185">Reference proteome</keyword>
<feature type="domain" description="Fibronectin type-III" evidence="11">
    <location>
        <begin position="500"/>
        <end position="593"/>
    </location>
</feature>
<dbReference type="InterPro" id="IPR050131">
    <property type="entry name" value="Peptidase_S8_subtilisin-like"/>
</dbReference>
<dbReference type="CDD" id="cd00063">
    <property type="entry name" value="FN3"/>
    <property type="match status" value="1"/>
</dbReference>
<dbReference type="InterPro" id="IPR013783">
    <property type="entry name" value="Ig-like_fold"/>
</dbReference>
<dbReference type="Gene3D" id="2.60.40.10">
    <property type="entry name" value="Immunoglobulins"/>
    <property type="match status" value="1"/>
</dbReference>
<dbReference type="PATRIC" id="fig|529884.3.peg.1241"/>
<evidence type="ECO:0000313" key="13">
    <source>
        <dbReference type="Proteomes" id="UP000067708"/>
    </source>
</evidence>
<dbReference type="HOGENOM" id="CLU_011263_1_7_11"/>
<evidence type="ECO:0000256" key="2">
    <source>
        <dbReference type="ARBA" id="ARBA00022670"/>
    </source>
</evidence>
<keyword evidence="6" id="KW-0624">Polysaccharide degradation</keyword>
<dbReference type="eggNOG" id="COG1404">
    <property type="taxonomic scope" value="Bacteria"/>
</dbReference>
<dbReference type="GO" id="GO:0004252">
    <property type="term" value="F:serine-type endopeptidase activity"/>
    <property type="evidence" value="ECO:0007669"/>
    <property type="project" value="UniProtKB-UniRule"/>
</dbReference>
<sequence length="593" mass="59215">MRTKIGVFLASCAVATLVLTGANLANAAKPDTNPGNGMLGNGKPGTPLVINTDSNTDKVTGKPVDSGKPVASGDPVGTNKPAETGKPSDISKDFVNAKNDATGKPVTAEGKATFGNPVKLTGAQKKAAALAKAAELKDNGNKVQYIIRFNEAADPGNEISALRSAKATVGKQFSKVFKGVVAGLTDKQRAAFAKRGTVASITEDAEVTATETQISPAAWGIDRIDQTALPLSSSYSYSSNGSGVQIYVVDTGIRSSHAEFTGRVSAGYSSITDTNGTEDCNGHGTHVSSIAAGTNYGVAKAATLIPVRVLGCDGSGSISGVIAGLDWIAGQHVDGTPAVVNMSLGGGANSSLDAAVNSLINRGITVVAAAGNSKVDSCTSSPARVSGAITVAATTNTDTFASYSNFGSCVDLAAPGSAINAAWFTGDTATAVLSGTSMASPHVAGVAALLLAGGFQQPNIVALALTDAATKDVISSLPAGTVNALLYANPAGIGIPVAKAPAAPVSVSAVAGKRAATVTWVQADNSLNPLVSQTVRVWAGGNVVGTLRVAANATTAVLKLRAGVTYAFTVVASNATSSSVDSPLSNSVVPTNK</sequence>
<organism evidence="12 13">
    <name type="scientific">Rhodoluna lacicola</name>
    <dbReference type="NCBI Taxonomy" id="529884"/>
    <lineage>
        <taxon>Bacteria</taxon>
        <taxon>Bacillati</taxon>
        <taxon>Actinomycetota</taxon>
        <taxon>Actinomycetes</taxon>
        <taxon>Micrococcales</taxon>
        <taxon>Microbacteriaceae</taxon>
        <taxon>Luna cluster</taxon>
        <taxon>Luna-1 subcluster</taxon>
        <taxon>Rhodoluna</taxon>
    </lineage>
</organism>
<evidence type="ECO:0000256" key="3">
    <source>
        <dbReference type="ARBA" id="ARBA00022801"/>
    </source>
</evidence>
<evidence type="ECO:0000256" key="8">
    <source>
        <dbReference type="RuleBase" id="RU003355"/>
    </source>
</evidence>
<dbReference type="InterPro" id="IPR000209">
    <property type="entry name" value="Peptidase_S8/S53_dom"/>
</dbReference>
<feature type="chain" id="PRO_5001583677" evidence="10">
    <location>
        <begin position="28"/>
        <end position="593"/>
    </location>
</feature>
<keyword evidence="4 7" id="KW-0720">Serine protease</keyword>
<dbReference type="GO" id="GO:0005615">
    <property type="term" value="C:extracellular space"/>
    <property type="evidence" value="ECO:0007669"/>
    <property type="project" value="TreeGrafter"/>
</dbReference>
<dbReference type="InterPro" id="IPR022398">
    <property type="entry name" value="Peptidase_S8_His-AS"/>
</dbReference>
<keyword evidence="10" id="KW-0732">Signal</keyword>
<comment type="similarity">
    <text evidence="1 7 8">Belongs to the peptidase S8 family.</text>
</comment>
<dbReference type="GO" id="GO:0006508">
    <property type="term" value="P:proteolysis"/>
    <property type="evidence" value="ECO:0007669"/>
    <property type="project" value="UniProtKB-KW"/>
</dbReference>
<dbReference type="InterPro" id="IPR034193">
    <property type="entry name" value="PCSK9_ProteinaseK-like"/>
</dbReference>
<dbReference type="PROSITE" id="PS51892">
    <property type="entry name" value="SUBTILASE"/>
    <property type="match status" value="1"/>
</dbReference>
<evidence type="ECO:0000256" key="4">
    <source>
        <dbReference type="ARBA" id="ARBA00022825"/>
    </source>
</evidence>
<dbReference type="RefSeq" id="WP_051636352.1">
    <property type="nucleotide sequence ID" value="NZ_CP007490.1"/>
</dbReference>
<feature type="region of interest" description="Disordered" evidence="9">
    <location>
        <begin position="27"/>
        <end position="103"/>
    </location>
</feature>
<dbReference type="Proteomes" id="UP000067708">
    <property type="component" value="Chromosome"/>
</dbReference>
<proteinExistence type="inferred from homology"/>
<dbReference type="PRINTS" id="PR00723">
    <property type="entry name" value="SUBTILISIN"/>
</dbReference>
<dbReference type="FunFam" id="3.40.50.200:FF:000014">
    <property type="entry name" value="Proteinase K"/>
    <property type="match status" value="1"/>
</dbReference>
<feature type="active site" description="Charge relay system" evidence="7">
    <location>
        <position position="250"/>
    </location>
</feature>
<evidence type="ECO:0000256" key="5">
    <source>
        <dbReference type="ARBA" id="ARBA00023295"/>
    </source>
</evidence>
<dbReference type="PANTHER" id="PTHR43806:SF11">
    <property type="entry name" value="CEREVISIN-RELATED"/>
    <property type="match status" value="1"/>
</dbReference>
<dbReference type="InterPro" id="IPR015500">
    <property type="entry name" value="Peptidase_S8_subtilisin-rel"/>
</dbReference>
<evidence type="ECO:0000256" key="1">
    <source>
        <dbReference type="ARBA" id="ARBA00011073"/>
    </source>
</evidence>
<reference evidence="12 13" key="1">
    <citation type="journal article" date="2014" name="Int. J. Syst. Evol. Microbiol.">
        <title>Rhodoluna lacicola gen. nov., sp. nov., a planktonic freshwater bacterium with stream-lined genome.</title>
        <authorList>
            <person name="Hahn M."/>
            <person name="Schmidt J."/>
            <person name="Taipale S.J."/>
            <person name="Doolittle W.F."/>
            <person name="Koll U."/>
        </authorList>
    </citation>
    <scope>NUCLEOTIDE SEQUENCE [LARGE SCALE GENOMIC DNA]</scope>
    <source>
        <strain evidence="12 13">MWH-Ta8</strain>
    </source>
</reference>
<keyword evidence="3 7" id="KW-0378">Hydrolase</keyword>
<feature type="active site" description="Charge relay system" evidence="7">
    <location>
        <position position="437"/>
    </location>
</feature>
<name>A0A060JPG6_9MICO</name>
<protein>
    <submittedName>
        <fullName evidence="12">Subtilisin-like serine protease</fullName>
    </submittedName>
</protein>
<dbReference type="GO" id="GO:0000272">
    <property type="term" value="P:polysaccharide catabolic process"/>
    <property type="evidence" value="ECO:0007669"/>
    <property type="project" value="UniProtKB-KW"/>
</dbReference>
<dbReference type="AlphaFoldDB" id="A0A060JPG6"/>
<dbReference type="PANTHER" id="PTHR43806">
    <property type="entry name" value="PEPTIDASE S8"/>
    <property type="match status" value="1"/>
</dbReference>
<dbReference type="PROSITE" id="PS00138">
    <property type="entry name" value="SUBTILASE_SER"/>
    <property type="match status" value="1"/>
</dbReference>
<dbReference type="EMBL" id="CP007490">
    <property type="protein sequence ID" value="AIC48074.1"/>
    <property type="molecule type" value="Genomic_DNA"/>
</dbReference>
<dbReference type="GO" id="GO:0016798">
    <property type="term" value="F:hydrolase activity, acting on glycosyl bonds"/>
    <property type="evidence" value="ECO:0007669"/>
    <property type="project" value="UniProtKB-KW"/>
</dbReference>
<dbReference type="STRING" id="529884.Rhola_00012820"/>
<dbReference type="SUPFAM" id="SSF52743">
    <property type="entry name" value="Subtilisin-like"/>
    <property type="match status" value="1"/>
</dbReference>
<gene>
    <name evidence="12" type="ORF">Rhola_00012820</name>
</gene>
<evidence type="ECO:0000256" key="9">
    <source>
        <dbReference type="SAM" id="MobiDB-lite"/>
    </source>
</evidence>
<dbReference type="InterPro" id="IPR037045">
    <property type="entry name" value="S8pro/Inhibitor_I9_sf"/>
</dbReference>
<dbReference type="InterPro" id="IPR023828">
    <property type="entry name" value="Peptidase_S8_Ser-AS"/>
</dbReference>
<keyword evidence="2 7" id="KW-0645">Protease</keyword>
<dbReference type="CDD" id="cd04077">
    <property type="entry name" value="Peptidases_S8_PCSK9_ProteinaseK_like"/>
    <property type="match status" value="1"/>
</dbReference>
<feature type="active site" description="Charge relay system" evidence="7">
    <location>
        <position position="283"/>
    </location>
</feature>
<dbReference type="Gene3D" id="3.40.50.200">
    <property type="entry name" value="Peptidase S8/S53 domain"/>
    <property type="match status" value="1"/>
</dbReference>
<dbReference type="PROSITE" id="PS00137">
    <property type="entry name" value="SUBTILASE_HIS"/>
    <property type="match status" value="1"/>
</dbReference>
<dbReference type="KEGG" id="rla:Rhola_00012820"/>
<evidence type="ECO:0000313" key="12">
    <source>
        <dbReference type="EMBL" id="AIC48074.1"/>
    </source>
</evidence>
<dbReference type="Pfam" id="PF00082">
    <property type="entry name" value="Peptidase_S8"/>
    <property type="match status" value="1"/>
</dbReference>
<dbReference type="PROSITE" id="PS50853">
    <property type="entry name" value="FN3"/>
    <property type="match status" value="1"/>
</dbReference>